<keyword evidence="10 15" id="KW-0675">Receptor</keyword>
<dbReference type="Gene3D" id="3.80.10.10">
    <property type="entry name" value="Ribonuclease Inhibitor"/>
    <property type="match status" value="2"/>
</dbReference>
<evidence type="ECO:0000256" key="7">
    <source>
        <dbReference type="ARBA" id="ARBA00022737"/>
    </source>
</evidence>
<evidence type="ECO:0000256" key="5">
    <source>
        <dbReference type="ARBA" id="ARBA00022614"/>
    </source>
</evidence>
<dbReference type="Pfam" id="PF00560">
    <property type="entry name" value="LRR_1"/>
    <property type="match status" value="2"/>
</dbReference>
<dbReference type="GO" id="GO:0005886">
    <property type="term" value="C:plasma membrane"/>
    <property type="evidence" value="ECO:0007669"/>
    <property type="project" value="UniProtKB-SubCell"/>
</dbReference>
<accession>A0A1E5WH47</accession>
<keyword evidence="4" id="KW-1003">Cell membrane</keyword>
<evidence type="ECO:0000256" key="1">
    <source>
        <dbReference type="ARBA" id="ARBA00004236"/>
    </source>
</evidence>
<evidence type="ECO:0000256" key="4">
    <source>
        <dbReference type="ARBA" id="ARBA00022475"/>
    </source>
</evidence>
<dbReference type="Proteomes" id="UP000095767">
    <property type="component" value="Unassembled WGS sequence"/>
</dbReference>
<feature type="chain" id="PRO_5009189238" evidence="13">
    <location>
        <begin position="20"/>
        <end position="229"/>
    </location>
</feature>
<dbReference type="InterPro" id="IPR032675">
    <property type="entry name" value="LRR_dom_sf"/>
</dbReference>
<evidence type="ECO:0000313" key="15">
    <source>
        <dbReference type="EMBL" id="OEL36722.1"/>
    </source>
</evidence>
<dbReference type="EMBL" id="LWDX02008273">
    <property type="protein sequence ID" value="OEL36722.1"/>
    <property type="molecule type" value="Genomic_DNA"/>
</dbReference>
<comment type="similarity">
    <text evidence="3">Belongs to the RLP family.</text>
</comment>
<dbReference type="GO" id="GO:0016301">
    <property type="term" value="F:kinase activity"/>
    <property type="evidence" value="ECO:0007669"/>
    <property type="project" value="UniProtKB-KW"/>
</dbReference>
<keyword evidence="8" id="KW-1133">Transmembrane helix</keyword>
<keyword evidence="13" id="KW-0732">Signal</keyword>
<evidence type="ECO:0000256" key="6">
    <source>
        <dbReference type="ARBA" id="ARBA00022692"/>
    </source>
</evidence>
<feature type="signal peptide" evidence="13">
    <location>
        <begin position="1"/>
        <end position="19"/>
    </location>
</feature>
<dbReference type="AlphaFoldDB" id="A0A1E5WH47"/>
<comment type="caution">
    <text evidence="15">The sequence shown here is derived from an EMBL/GenBank/DDBJ whole genome shotgun (WGS) entry which is preliminary data.</text>
</comment>
<gene>
    <name evidence="15" type="ORF">BAE44_0002259</name>
</gene>
<dbReference type="PANTHER" id="PTHR27004:SF462">
    <property type="entry name" value="LRR RECEPTOR-LIKE KINASE"/>
    <property type="match status" value="1"/>
</dbReference>
<evidence type="ECO:0000256" key="10">
    <source>
        <dbReference type="ARBA" id="ARBA00023170"/>
    </source>
</evidence>
<keyword evidence="15" id="KW-0808">Transferase</keyword>
<protein>
    <submittedName>
        <fullName evidence="15">Putative inactive leucine-rich repeat receptor-like protein kinase</fullName>
    </submittedName>
</protein>
<evidence type="ECO:0000256" key="9">
    <source>
        <dbReference type="ARBA" id="ARBA00023136"/>
    </source>
</evidence>
<evidence type="ECO:0000256" key="8">
    <source>
        <dbReference type="ARBA" id="ARBA00022989"/>
    </source>
</evidence>
<proteinExistence type="inferred from homology"/>
<name>A0A1E5WH47_9POAL</name>
<keyword evidence="7" id="KW-0677">Repeat</keyword>
<evidence type="ECO:0000256" key="13">
    <source>
        <dbReference type="SAM" id="SignalP"/>
    </source>
</evidence>
<dbReference type="SUPFAM" id="SSF52058">
    <property type="entry name" value="L domain-like"/>
    <property type="match status" value="1"/>
</dbReference>
<keyword evidence="6" id="KW-0812">Transmembrane</keyword>
<comment type="subcellular location">
    <subcellularLocation>
        <location evidence="1">Cell membrane</location>
    </subcellularLocation>
    <subcellularLocation>
        <location evidence="12">Endomembrane system</location>
        <topology evidence="12">Single-pass membrane protein</topology>
    </subcellularLocation>
    <subcellularLocation>
        <location evidence="2">Membrane</location>
        <topology evidence="2">Single-pass type I membrane protein</topology>
    </subcellularLocation>
</comment>
<evidence type="ECO:0000313" key="16">
    <source>
        <dbReference type="Proteomes" id="UP000095767"/>
    </source>
</evidence>
<dbReference type="PANTHER" id="PTHR27004">
    <property type="entry name" value="RECEPTOR-LIKE PROTEIN 12 ISOFORM X1"/>
    <property type="match status" value="1"/>
</dbReference>
<evidence type="ECO:0000256" key="2">
    <source>
        <dbReference type="ARBA" id="ARBA00004479"/>
    </source>
</evidence>
<dbReference type="Pfam" id="PF13855">
    <property type="entry name" value="LRR_8"/>
    <property type="match status" value="1"/>
</dbReference>
<evidence type="ECO:0000256" key="11">
    <source>
        <dbReference type="ARBA" id="ARBA00023180"/>
    </source>
</evidence>
<evidence type="ECO:0000259" key="14">
    <source>
        <dbReference type="Pfam" id="PF08263"/>
    </source>
</evidence>
<keyword evidence="16" id="KW-1185">Reference proteome</keyword>
<dbReference type="InterPro" id="IPR001611">
    <property type="entry name" value="Leu-rich_rpt"/>
</dbReference>
<evidence type="ECO:0000256" key="12">
    <source>
        <dbReference type="ARBA" id="ARBA00037847"/>
    </source>
</evidence>
<dbReference type="Pfam" id="PF08263">
    <property type="entry name" value="LRRNT_2"/>
    <property type="match status" value="1"/>
</dbReference>
<keyword evidence="5" id="KW-0433">Leucine-rich repeat</keyword>
<keyword evidence="9" id="KW-0472">Membrane</keyword>
<organism evidence="15 16">
    <name type="scientific">Dichanthelium oligosanthes</name>
    <dbReference type="NCBI Taxonomy" id="888268"/>
    <lineage>
        <taxon>Eukaryota</taxon>
        <taxon>Viridiplantae</taxon>
        <taxon>Streptophyta</taxon>
        <taxon>Embryophyta</taxon>
        <taxon>Tracheophyta</taxon>
        <taxon>Spermatophyta</taxon>
        <taxon>Magnoliopsida</taxon>
        <taxon>Liliopsida</taxon>
        <taxon>Poales</taxon>
        <taxon>Poaceae</taxon>
        <taxon>PACMAD clade</taxon>
        <taxon>Panicoideae</taxon>
        <taxon>Panicodae</taxon>
        <taxon>Paniceae</taxon>
        <taxon>Dichantheliinae</taxon>
        <taxon>Dichanthelium</taxon>
    </lineage>
</organism>
<evidence type="ECO:0000256" key="3">
    <source>
        <dbReference type="ARBA" id="ARBA00009592"/>
    </source>
</evidence>
<dbReference type="STRING" id="888268.A0A1E5WH47"/>
<sequence length="229" mass="24900">MLIVLPLLLLCYGVGNIQCSTVHENRQDFQSLLKFKQGITDPKGALSNWTINTHFCRWNGVDCTLTRPWRVMELNLSGMGLVGQVSSSIGNLTFLAALDLSNNSFTGPLPILHSLQHLVIFYVNNNQLQGAIPDTLTNSSTLAYVDLSVNLLVGSIPRSISSLSRLSYLNLKTNQLEGSIPDGIANLSNTLTYLLLGGNSFVGTIPSSIGSLTKLERLELQNNNLKVLG</sequence>
<keyword evidence="15" id="KW-0418">Kinase</keyword>
<reference evidence="15 16" key="1">
    <citation type="submission" date="2016-09" db="EMBL/GenBank/DDBJ databases">
        <title>The draft genome of Dichanthelium oligosanthes: A C3 panicoid grass species.</title>
        <authorList>
            <person name="Studer A.J."/>
            <person name="Schnable J.C."/>
            <person name="Brutnell T.P."/>
        </authorList>
    </citation>
    <scope>NUCLEOTIDE SEQUENCE [LARGE SCALE GENOMIC DNA]</scope>
    <source>
        <strain evidence="16">cv. Kellogg 1175</strain>
        <tissue evidence="15">Leaf</tissue>
    </source>
</reference>
<dbReference type="InterPro" id="IPR013210">
    <property type="entry name" value="LRR_N_plant-typ"/>
</dbReference>
<dbReference type="FunFam" id="3.80.10.10:FF:000565">
    <property type="entry name" value="Leucine-rich repeat receptor-like kinase protein FLORAL ORGAN NUMBER1"/>
    <property type="match status" value="1"/>
</dbReference>
<keyword evidence="11" id="KW-0325">Glycoprotein</keyword>
<feature type="domain" description="Leucine-rich repeat-containing N-terminal plant-type" evidence="14">
    <location>
        <begin position="27"/>
        <end position="64"/>
    </location>
</feature>
<dbReference type="OrthoDB" id="785757at2759"/>
<dbReference type="FunFam" id="3.80.10.10:FF:000383">
    <property type="entry name" value="Leucine-rich repeat receptor protein kinase EMS1"/>
    <property type="match status" value="1"/>
</dbReference>